<dbReference type="EMBL" id="CAXLJM020000019">
    <property type="protein sequence ID" value="CAL8085388.1"/>
    <property type="molecule type" value="Genomic_DNA"/>
</dbReference>
<dbReference type="Proteomes" id="UP001642540">
    <property type="component" value="Unassembled WGS sequence"/>
</dbReference>
<feature type="region of interest" description="Disordered" evidence="1">
    <location>
        <begin position="445"/>
        <end position="470"/>
    </location>
</feature>
<accession>A0ABP1Q7H2</accession>
<protein>
    <submittedName>
        <fullName evidence="2">Uncharacterized protein</fullName>
    </submittedName>
</protein>
<name>A0ABP1Q7H2_9HEXA</name>
<evidence type="ECO:0000313" key="2">
    <source>
        <dbReference type="EMBL" id="CAL8085388.1"/>
    </source>
</evidence>
<feature type="region of interest" description="Disordered" evidence="1">
    <location>
        <begin position="1"/>
        <end position="25"/>
    </location>
</feature>
<reference evidence="2 3" key="1">
    <citation type="submission" date="2024-08" db="EMBL/GenBank/DDBJ databases">
        <authorList>
            <person name="Cucini C."/>
            <person name="Frati F."/>
        </authorList>
    </citation>
    <scope>NUCLEOTIDE SEQUENCE [LARGE SCALE GENOMIC DNA]</scope>
</reference>
<organism evidence="2 3">
    <name type="scientific">Orchesella dallaii</name>
    <dbReference type="NCBI Taxonomy" id="48710"/>
    <lineage>
        <taxon>Eukaryota</taxon>
        <taxon>Metazoa</taxon>
        <taxon>Ecdysozoa</taxon>
        <taxon>Arthropoda</taxon>
        <taxon>Hexapoda</taxon>
        <taxon>Collembola</taxon>
        <taxon>Entomobryomorpha</taxon>
        <taxon>Entomobryoidea</taxon>
        <taxon>Orchesellidae</taxon>
        <taxon>Orchesellinae</taxon>
        <taxon>Orchesella</taxon>
    </lineage>
</organism>
<evidence type="ECO:0000313" key="3">
    <source>
        <dbReference type="Proteomes" id="UP001642540"/>
    </source>
</evidence>
<sequence length="527" mass="59325">MANEKETEFEPLVSQGVKDDDEKEEMDISPFIRVKMVGDDIFDQDDDDDDDTINFDFYGDLDFDIVSSDSSSNSLSSQLSPLLSRRKQELTSKIPFNEDGFVKPESEEEQKPPAFLIDPGSFGRRRRDRVPLYLLNPDDYKHDPVKAMQIRRAIITYRHHQNKKVLILKLAKENEQLRKHVEELKALTLDLSRCGCPKNKTAALTLLDKKIEKTLQPTFSRGGREILAVPFNKPLIPLPSSLTSSAMTKVQPKQEEMESVTMIPSYKEPELASSVFVNRPSNQLLKDDVAMICAETSELRPSLIVAKKLEPSHPPAQKREFPYPSTPPKFKFKVEQISTVQSRSMMNSPTSLYPTPPPTPPTPPTASQLVFQARKNNSFLSAPGPLQVSNGKFTSRSSPTMNVTKQYLAPQSRINVGTSKIVPIDKDNLWKRMEEDDELDSPLLLHGITNVSPPPSENLSQKGKRSRKQTVLERNNDNGLIESAMVFQKSFNNSEPLSKLAKISKEEVVDDYTNSPKNVIATIDLEA</sequence>
<feature type="region of interest" description="Disordered" evidence="1">
    <location>
        <begin position="97"/>
        <end position="120"/>
    </location>
</feature>
<evidence type="ECO:0000256" key="1">
    <source>
        <dbReference type="SAM" id="MobiDB-lite"/>
    </source>
</evidence>
<feature type="compositionally biased region" description="Pro residues" evidence="1">
    <location>
        <begin position="354"/>
        <end position="364"/>
    </location>
</feature>
<feature type="compositionally biased region" description="Polar residues" evidence="1">
    <location>
        <begin position="343"/>
        <end position="353"/>
    </location>
</feature>
<keyword evidence="3" id="KW-1185">Reference proteome</keyword>
<proteinExistence type="predicted"/>
<feature type="region of interest" description="Disordered" evidence="1">
    <location>
        <begin position="343"/>
        <end position="365"/>
    </location>
</feature>
<gene>
    <name evidence="2" type="ORF">ODALV1_LOCUS6097</name>
</gene>
<feature type="compositionally biased region" description="Basic and acidic residues" evidence="1">
    <location>
        <begin position="100"/>
        <end position="111"/>
    </location>
</feature>
<comment type="caution">
    <text evidence="2">The sequence shown here is derived from an EMBL/GenBank/DDBJ whole genome shotgun (WGS) entry which is preliminary data.</text>
</comment>